<evidence type="ECO:0000256" key="2">
    <source>
        <dbReference type="ARBA" id="ARBA00010879"/>
    </source>
</evidence>
<dbReference type="GO" id="GO:0004523">
    <property type="term" value="F:RNA-DNA hybrid ribonuclease activity"/>
    <property type="evidence" value="ECO:0007669"/>
    <property type="project" value="UniProtKB-EC"/>
</dbReference>
<accession>A0AAE0UQK6</accession>
<gene>
    <name evidence="5" type="ORF">QTP70_032821</name>
</gene>
<dbReference type="PANTHER" id="PTHR13379">
    <property type="entry name" value="UNCHARACTERIZED DUF1308"/>
    <property type="match status" value="1"/>
</dbReference>
<evidence type="ECO:0000313" key="5">
    <source>
        <dbReference type="EMBL" id="KAK3513933.1"/>
    </source>
</evidence>
<dbReference type="Pfam" id="PF07000">
    <property type="entry name" value="DUF1308"/>
    <property type="match status" value="1"/>
</dbReference>
<feature type="non-terminal residue" evidence="5">
    <location>
        <position position="613"/>
    </location>
</feature>
<sequence length="613" mass="69672">VSRQEYKELQRRVKREVSKAKQKAYDELYTRLDTREGEKDLYRLARQRDRDGKDVQQVRVIKDRDGRVLTNLEKAYDRVPREELWYCMRKSGVAEKYVRVVQDMYERSRTVVRCAVGQTEEFNVEVGLHQGSALSPFLFAIVMDQLSEEVRQESPWTMMFADDIVICSESREQVEVCAGEKRNERDKVTAMATSPMLQECIETAEDLLKRVDLLCSQQDQEVEGRAKLCSKLRSELKFLQKVKAGHVAIKESHLHSTNLTHLKAVVESAESLENVVSLLHVFAHEGPDGRKQTLVVDVVANRGHTWVKAIGRKAEALHNIWQGRGQYGDKSVIRQAEDYLEASRQQPIQYSNPHIIFAFYNGVSSPMADRLKEMGISVKGDIVAVNTVVESDGDDDEDEEDSAFALDEQDFEENDDDDELQLMHTRVDRDTIVASLAFPTDVKVAECPRVNLDITTLITYVSSLSHGNCHFTFREYVLTEQAAQERQEKVLPKLDTFMEGKELFACHSAVQDFRTILDTLGGPGERERAEKLLARVTVVPDQPSERTQRLVASSKVNHRSLMIFGTGDTLRAVTMTANSGFVRAAANQGVRYSVFIHQPRALTEGKEWRATPI</sequence>
<name>A0AAE0UQK6_9TELE</name>
<dbReference type="PANTHER" id="PTHR13379:SF0">
    <property type="entry name" value="UPF0415 PROTEIN C7ORF25"/>
    <property type="match status" value="1"/>
</dbReference>
<evidence type="ECO:0000313" key="6">
    <source>
        <dbReference type="Proteomes" id="UP001274896"/>
    </source>
</evidence>
<keyword evidence="6" id="KW-1185">Reference proteome</keyword>
<dbReference type="Proteomes" id="UP001274896">
    <property type="component" value="Unassembled WGS sequence"/>
</dbReference>
<organism evidence="5 6">
    <name type="scientific">Hemibagrus guttatus</name>
    <dbReference type="NCBI Taxonomy" id="175788"/>
    <lineage>
        <taxon>Eukaryota</taxon>
        <taxon>Metazoa</taxon>
        <taxon>Chordata</taxon>
        <taxon>Craniata</taxon>
        <taxon>Vertebrata</taxon>
        <taxon>Euteleostomi</taxon>
        <taxon>Actinopterygii</taxon>
        <taxon>Neopterygii</taxon>
        <taxon>Teleostei</taxon>
        <taxon>Ostariophysi</taxon>
        <taxon>Siluriformes</taxon>
        <taxon>Bagridae</taxon>
        <taxon>Hemibagrus</taxon>
    </lineage>
</organism>
<dbReference type="InterPro" id="IPR041076">
    <property type="entry name" value="DUF5614"/>
</dbReference>
<evidence type="ECO:0000256" key="3">
    <source>
        <dbReference type="ARBA" id="ARBA00012180"/>
    </source>
</evidence>
<dbReference type="InterPro" id="IPR000477">
    <property type="entry name" value="RT_dom"/>
</dbReference>
<reference evidence="5" key="1">
    <citation type="submission" date="2023-06" db="EMBL/GenBank/DDBJ databases">
        <title>Male Hemibagrus guttatus genome.</title>
        <authorList>
            <person name="Bian C."/>
        </authorList>
    </citation>
    <scope>NUCLEOTIDE SEQUENCE</scope>
    <source>
        <strain evidence="5">Male_cb2023</strain>
        <tissue evidence="5">Muscle</tissue>
    </source>
</reference>
<dbReference type="InterPro" id="IPR043128">
    <property type="entry name" value="Rev_trsase/Diguanyl_cyclase"/>
</dbReference>
<dbReference type="Pfam" id="PF00078">
    <property type="entry name" value="RVT_1"/>
    <property type="match status" value="1"/>
</dbReference>
<comment type="similarity">
    <text evidence="1">Belongs to the UPF0415 family.</text>
</comment>
<dbReference type="EC" id="3.1.26.4" evidence="3"/>
<dbReference type="InterPro" id="IPR010733">
    <property type="entry name" value="DUF1308"/>
</dbReference>
<protein>
    <recommendedName>
        <fullName evidence="3">ribonuclease H</fullName>
        <ecNumber evidence="3">3.1.26.4</ecNumber>
    </recommendedName>
</protein>
<evidence type="ECO:0000256" key="1">
    <source>
        <dbReference type="ARBA" id="ARBA00006588"/>
    </source>
</evidence>
<dbReference type="PROSITE" id="PS50878">
    <property type="entry name" value="RT_POL"/>
    <property type="match status" value="1"/>
</dbReference>
<comment type="similarity">
    <text evidence="2">Belongs to the beta type-B retroviral polymerase family. HERV class-II K(HML-2) pol subfamily.</text>
</comment>
<dbReference type="EMBL" id="JAUCMX010000022">
    <property type="protein sequence ID" value="KAK3513933.1"/>
    <property type="molecule type" value="Genomic_DNA"/>
</dbReference>
<comment type="caution">
    <text evidence="5">The sequence shown here is derived from an EMBL/GenBank/DDBJ whole genome shotgun (WGS) entry which is preliminary data.</text>
</comment>
<evidence type="ECO:0000259" key="4">
    <source>
        <dbReference type="PROSITE" id="PS50878"/>
    </source>
</evidence>
<feature type="domain" description="Reverse transcriptase" evidence="4">
    <location>
        <begin position="1"/>
        <end position="243"/>
    </location>
</feature>
<proteinExistence type="inferred from homology"/>
<dbReference type="AlphaFoldDB" id="A0AAE0UQK6"/>
<dbReference type="Gene3D" id="3.30.70.270">
    <property type="match status" value="1"/>
</dbReference>
<dbReference type="Pfam" id="PF18474">
    <property type="entry name" value="DUF5614"/>
    <property type="match status" value="1"/>
</dbReference>